<dbReference type="Gene3D" id="3.30.720.120">
    <property type="match status" value="1"/>
</dbReference>
<dbReference type="EMBL" id="JAUHHC010000005">
    <property type="protein sequence ID" value="MDN3922588.1"/>
    <property type="molecule type" value="Genomic_DNA"/>
</dbReference>
<dbReference type="PANTHER" id="PTHR34109">
    <property type="entry name" value="BNAUNNG04460D PROTEIN-RELATED"/>
    <property type="match status" value="1"/>
</dbReference>
<evidence type="ECO:0000313" key="2">
    <source>
        <dbReference type="EMBL" id="MDN3922588.1"/>
    </source>
</evidence>
<dbReference type="PANTHER" id="PTHR34109:SF1">
    <property type="entry name" value="VOC DOMAIN-CONTAINING PROTEIN"/>
    <property type="match status" value="1"/>
</dbReference>
<reference evidence="2 3" key="1">
    <citation type="submission" date="2023-06" db="EMBL/GenBank/DDBJ databases">
        <title>Pelomonas sp. PFR6 16S ribosomal RNA gene Genome sequencing and assembly.</title>
        <authorList>
            <person name="Woo H."/>
        </authorList>
    </citation>
    <scope>NUCLEOTIDE SEQUENCE [LARGE SCALE GENOMIC DNA]</scope>
    <source>
        <strain evidence="2 3">PFR6</strain>
    </source>
</reference>
<keyword evidence="3" id="KW-1185">Reference proteome</keyword>
<dbReference type="RefSeq" id="WP_290360885.1">
    <property type="nucleotide sequence ID" value="NZ_JAUHHC010000005.1"/>
</dbReference>
<accession>A0ABT8DXZ0</accession>
<dbReference type="InterPro" id="IPR037523">
    <property type="entry name" value="VOC_core"/>
</dbReference>
<gene>
    <name evidence="2" type="ORF">QWJ38_20040</name>
</gene>
<name>A0ABT8DXZ0_9BURK</name>
<dbReference type="SUPFAM" id="SSF54593">
    <property type="entry name" value="Glyoxalase/Bleomycin resistance protein/Dihydroxybiphenyl dioxygenase"/>
    <property type="match status" value="1"/>
</dbReference>
<proteinExistence type="predicted"/>
<dbReference type="InterPro" id="IPR029068">
    <property type="entry name" value="Glyas_Bleomycin-R_OHBP_Dase"/>
</dbReference>
<comment type="caution">
    <text evidence="2">The sequence shown here is derived from an EMBL/GenBank/DDBJ whole genome shotgun (WGS) entry which is preliminary data.</text>
</comment>
<dbReference type="InterPro" id="IPR004360">
    <property type="entry name" value="Glyas_Fos-R_dOase_dom"/>
</dbReference>
<feature type="domain" description="VOC" evidence="1">
    <location>
        <begin position="9"/>
        <end position="144"/>
    </location>
</feature>
<evidence type="ECO:0000313" key="3">
    <source>
        <dbReference type="Proteomes" id="UP001228044"/>
    </source>
</evidence>
<dbReference type="Proteomes" id="UP001228044">
    <property type="component" value="Unassembled WGS sequence"/>
</dbReference>
<dbReference type="PROSITE" id="PS51819">
    <property type="entry name" value="VOC"/>
    <property type="match status" value="1"/>
</dbReference>
<organism evidence="2 3">
    <name type="scientific">Roseateles violae</name>
    <dbReference type="NCBI Taxonomy" id="3058042"/>
    <lineage>
        <taxon>Bacteria</taxon>
        <taxon>Pseudomonadati</taxon>
        <taxon>Pseudomonadota</taxon>
        <taxon>Betaproteobacteria</taxon>
        <taxon>Burkholderiales</taxon>
        <taxon>Sphaerotilaceae</taxon>
        <taxon>Roseateles</taxon>
    </lineage>
</organism>
<dbReference type="Gene3D" id="3.30.720.110">
    <property type="match status" value="1"/>
</dbReference>
<dbReference type="Pfam" id="PF00903">
    <property type="entry name" value="Glyoxalase"/>
    <property type="match status" value="1"/>
</dbReference>
<sequence length="150" mass="16521">MKPTPKGWPRLSSSLFYENAAEAIAWLVKAFGFELQLKVDGEDGSVVHSQLVYGEALIMVGEGGGARAPKFGVKMRSPRQLGGANSQSLMLFVDDVDAHCERARAAGATIISEPSLHDYGPEYWADRSYGALDCDGHMWWFTERVRNPQS</sequence>
<evidence type="ECO:0000259" key="1">
    <source>
        <dbReference type="PROSITE" id="PS51819"/>
    </source>
</evidence>
<protein>
    <submittedName>
        <fullName evidence="2">VOC family protein</fullName>
    </submittedName>
</protein>